<dbReference type="AlphaFoldDB" id="A0A5K8A2F7"/>
<protein>
    <submittedName>
        <fullName evidence="1">Uncharacterized protein</fullName>
    </submittedName>
</protein>
<gene>
    <name evidence="1" type="ORF">DSCO28_72990</name>
</gene>
<dbReference type="KEGG" id="dov:DSCO28_72990"/>
<sequence>MDQQPIKAEPVKITKTEIINEDLRLKKPVKIQPSSTVLRLVSDQLGLNLVDDLGGILLFEVPSVQLAVVFAV</sequence>
<geneLocation type="plasmid" evidence="2">
    <name>do28_1 dna</name>
</geneLocation>
<dbReference type="RefSeq" id="WP_155326316.1">
    <property type="nucleotide sequence ID" value="NZ_AP021877.1"/>
</dbReference>
<evidence type="ECO:0000313" key="2">
    <source>
        <dbReference type="Proteomes" id="UP000425960"/>
    </source>
</evidence>
<accession>A0A5K8A2F7</accession>
<dbReference type="Proteomes" id="UP000425960">
    <property type="component" value="Plasmid Do28_1"/>
</dbReference>
<evidence type="ECO:0000313" key="1">
    <source>
        <dbReference type="EMBL" id="BBO86733.1"/>
    </source>
</evidence>
<dbReference type="EMBL" id="AP021877">
    <property type="protein sequence ID" value="BBO86733.1"/>
    <property type="molecule type" value="Genomic_DNA"/>
</dbReference>
<reference evidence="1 2" key="1">
    <citation type="submission" date="2019-11" db="EMBL/GenBank/DDBJ databases">
        <title>Comparative genomics of hydrocarbon-degrading Desulfosarcina strains.</title>
        <authorList>
            <person name="Watanabe M."/>
            <person name="Kojima H."/>
            <person name="Fukui M."/>
        </authorList>
    </citation>
    <scope>NUCLEOTIDE SEQUENCE [LARGE SCALE GENOMIC DNA]</scope>
    <source>
        <strain evidence="1 2">28bB2T</strain>
        <plasmid evidence="2">do28_1 dna</plasmid>
    </source>
</reference>
<name>A0A5K8A2F7_9BACT</name>
<proteinExistence type="predicted"/>
<organism evidence="1 2">
    <name type="scientific">Desulfosarcina ovata subsp. sediminis</name>
    <dbReference type="NCBI Taxonomy" id="885957"/>
    <lineage>
        <taxon>Bacteria</taxon>
        <taxon>Pseudomonadati</taxon>
        <taxon>Thermodesulfobacteriota</taxon>
        <taxon>Desulfobacteria</taxon>
        <taxon>Desulfobacterales</taxon>
        <taxon>Desulfosarcinaceae</taxon>
        <taxon>Desulfosarcina</taxon>
    </lineage>
</organism>
<keyword evidence="1" id="KW-0614">Plasmid</keyword>